<dbReference type="InterPro" id="IPR008030">
    <property type="entry name" value="NmrA-like"/>
</dbReference>
<evidence type="ECO:0000313" key="5">
    <source>
        <dbReference type="Proteomes" id="UP000265631"/>
    </source>
</evidence>
<sequence length="299" mass="32094">MAIEKVAVIGGSGLLGSKVVDSLINSGFQVTAISRNESTATFPENVTVKRVDITSVDSIKDAVTGQDAVVSTVTTMAAGGQKTVIDAVIAARVPRFIPSEFGIPSRQNRDTKIGKLVGAKVENTDYLIELAQKHDWFSWTGLSPGLFLDAGLKNPLSFIDIKSRKFRLIDSGNEPYSTSSLSFIGKAVAAILQKPEETANKYLNIAGVTTTQNEVLKTVEQWTGDKFEVTHISSTESERIGDEKLAKGDYSAFGNYLEQFLFADGAGNGLKGDENAIGLLGLEEENLEEVVKGVLTDVN</sequence>
<comment type="caution">
    <text evidence="4">The sequence shown here is derived from an EMBL/GenBank/DDBJ whole genome shotgun (WGS) entry which is preliminary data.</text>
</comment>
<organism evidence="4 5">
    <name type="scientific">Fusarium flagelliforme</name>
    <dbReference type="NCBI Taxonomy" id="2675880"/>
    <lineage>
        <taxon>Eukaryota</taxon>
        <taxon>Fungi</taxon>
        <taxon>Dikarya</taxon>
        <taxon>Ascomycota</taxon>
        <taxon>Pezizomycotina</taxon>
        <taxon>Sordariomycetes</taxon>
        <taxon>Hypocreomycetidae</taxon>
        <taxon>Hypocreales</taxon>
        <taxon>Nectriaceae</taxon>
        <taxon>Fusarium</taxon>
        <taxon>Fusarium incarnatum-equiseti species complex</taxon>
    </lineage>
</organism>
<dbReference type="OrthoDB" id="9974981at2759"/>
<dbReference type="Proteomes" id="UP000265631">
    <property type="component" value="Unassembled WGS sequence"/>
</dbReference>
<gene>
    <name evidence="4" type="ORF">FIE12Z_7969</name>
</gene>
<dbReference type="PANTHER" id="PTHR47706">
    <property type="entry name" value="NMRA-LIKE FAMILY PROTEIN"/>
    <property type="match status" value="1"/>
</dbReference>
<dbReference type="InterPro" id="IPR045312">
    <property type="entry name" value="PCBER-like"/>
</dbReference>
<dbReference type="SUPFAM" id="SSF51735">
    <property type="entry name" value="NAD(P)-binding Rossmann-fold domains"/>
    <property type="match status" value="1"/>
</dbReference>
<keyword evidence="1" id="KW-0521">NADP</keyword>
<protein>
    <recommendedName>
        <fullName evidence="3">NmrA-like domain-containing protein</fullName>
    </recommendedName>
</protein>
<dbReference type="Gene3D" id="3.40.50.720">
    <property type="entry name" value="NAD(P)-binding Rossmann-like Domain"/>
    <property type="match status" value="1"/>
</dbReference>
<dbReference type="InterPro" id="IPR051609">
    <property type="entry name" value="NmrA/Isoflavone_reductase-like"/>
</dbReference>
<dbReference type="CDD" id="cd05259">
    <property type="entry name" value="PCBER_SDR_a"/>
    <property type="match status" value="1"/>
</dbReference>
<dbReference type="GO" id="GO:0016491">
    <property type="term" value="F:oxidoreductase activity"/>
    <property type="evidence" value="ECO:0007669"/>
    <property type="project" value="UniProtKB-KW"/>
</dbReference>
<accession>A0A395MKA5</accession>
<dbReference type="InterPro" id="IPR036291">
    <property type="entry name" value="NAD(P)-bd_dom_sf"/>
</dbReference>
<dbReference type="AlphaFoldDB" id="A0A395MKA5"/>
<evidence type="ECO:0000259" key="3">
    <source>
        <dbReference type="Pfam" id="PF05368"/>
    </source>
</evidence>
<evidence type="ECO:0000256" key="2">
    <source>
        <dbReference type="ARBA" id="ARBA00023002"/>
    </source>
</evidence>
<name>A0A395MKA5_9HYPO</name>
<evidence type="ECO:0000313" key="4">
    <source>
        <dbReference type="EMBL" id="RFN47773.1"/>
    </source>
</evidence>
<dbReference type="STRING" id="2594813.A0A395MKA5"/>
<feature type="domain" description="NmrA-like" evidence="3">
    <location>
        <begin position="5"/>
        <end position="235"/>
    </location>
</feature>
<evidence type="ECO:0000256" key="1">
    <source>
        <dbReference type="ARBA" id="ARBA00022857"/>
    </source>
</evidence>
<dbReference type="EMBL" id="PXXK01000235">
    <property type="protein sequence ID" value="RFN47773.1"/>
    <property type="molecule type" value="Genomic_DNA"/>
</dbReference>
<reference evidence="4 5" key="1">
    <citation type="journal article" date="2018" name="PLoS Pathog.">
        <title>Evolution of structural diversity of trichothecenes, a family of toxins produced by plant pathogenic and entomopathogenic fungi.</title>
        <authorList>
            <person name="Proctor R.H."/>
            <person name="McCormick S.P."/>
            <person name="Kim H.S."/>
            <person name="Cardoza R.E."/>
            <person name="Stanley A.M."/>
            <person name="Lindo L."/>
            <person name="Kelly A."/>
            <person name="Brown D.W."/>
            <person name="Lee T."/>
            <person name="Vaughan M.M."/>
            <person name="Alexander N.J."/>
            <person name="Busman M."/>
            <person name="Gutierrez S."/>
        </authorList>
    </citation>
    <scope>NUCLEOTIDE SEQUENCE [LARGE SCALE GENOMIC DNA]</scope>
    <source>
        <strain evidence="4 5">NRRL 13405</strain>
    </source>
</reference>
<keyword evidence="5" id="KW-1185">Reference proteome</keyword>
<keyword evidence="2" id="KW-0560">Oxidoreductase</keyword>
<dbReference type="Pfam" id="PF05368">
    <property type="entry name" value="NmrA"/>
    <property type="match status" value="1"/>
</dbReference>
<proteinExistence type="predicted"/>
<dbReference type="PANTHER" id="PTHR47706:SF9">
    <property type="entry name" value="NMRA-LIKE DOMAIN-CONTAINING PROTEIN-RELATED"/>
    <property type="match status" value="1"/>
</dbReference>